<dbReference type="GO" id="GO:0071978">
    <property type="term" value="P:bacterial-type flagellum-dependent swarming motility"/>
    <property type="evidence" value="ECO:0007669"/>
    <property type="project" value="TreeGrafter"/>
</dbReference>
<keyword evidence="11" id="KW-1185">Reference proteome</keyword>
<dbReference type="NCBIfam" id="TIGR02490">
    <property type="entry name" value="flgF"/>
    <property type="match status" value="1"/>
</dbReference>
<comment type="subcellular location">
    <subcellularLocation>
        <location evidence="1 6">Bacterial flagellum basal body</location>
    </subcellularLocation>
</comment>
<dbReference type="InterPro" id="IPR012836">
    <property type="entry name" value="FlgF"/>
</dbReference>
<keyword evidence="10" id="KW-0282">Flagellum</keyword>
<name>A0A1L1PB04_HYDIT</name>
<dbReference type="Pfam" id="PF00460">
    <property type="entry name" value="Flg_bb_rod"/>
    <property type="match status" value="1"/>
</dbReference>
<reference evidence="11" key="1">
    <citation type="submission" date="2014-02" db="EMBL/GenBank/DDBJ databases">
        <authorList>
            <person name="Gan H."/>
        </authorList>
    </citation>
    <scope>NUCLEOTIDE SEQUENCE [LARGE SCALE GENOMIC DNA]</scope>
    <source>
        <strain evidence="11">S1</strain>
    </source>
</reference>
<keyword evidence="10" id="KW-0969">Cilium</keyword>
<dbReference type="PANTHER" id="PTHR30435">
    <property type="entry name" value="FLAGELLAR PROTEIN"/>
    <property type="match status" value="1"/>
</dbReference>
<dbReference type="NCBIfam" id="TIGR03506">
    <property type="entry name" value="FlgEFG_subfam"/>
    <property type="match status" value="1"/>
</dbReference>
<evidence type="ECO:0000313" key="11">
    <source>
        <dbReference type="Proteomes" id="UP000028878"/>
    </source>
</evidence>
<dbReference type="InterPro" id="IPR020013">
    <property type="entry name" value="Flagellar_FlgE/F/G"/>
</dbReference>
<evidence type="ECO:0000256" key="2">
    <source>
        <dbReference type="ARBA" id="ARBA00009677"/>
    </source>
</evidence>
<dbReference type="InterPro" id="IPR053967">
    <property type="entry name" value="LlgE_F_G-like_D1"/>
</dbReference>
<organism evidence="10 11">
    <name type="scientific">Hydrogenophaga intermedia</name>
    <dbReference type="NCBI Taxonomy" id="65786"/>
    <lineage>
        <taxon>Bacteria</taxon>
        <taxon>Pseudomonadati</taxon>
        <taxon>Pseudomonadota</taxon>
        <taxon>Betaproteobacteria</taxon>
        <taxon>Burkholderiales</taxon>
        <taxon>Comamonadaceae</taxon>
        <taxon>Hydrogenophaga</taxon>
    </lineage>
</organism>
<protein>
    <recommendedName>
        <fullName evidence="5 6">Flagellar basal-body rod protein FlgF</fullName>
    </recommendedName>
</protein>
<evidence type="ECO:0000259" key="7">
    <source>
        <dbReference type="Pfam" id="PF00460"/>
    </source>
</evidence>
<keyword evidence="10" id="KW-0966">Cell projection</keyword>
<dbReference type="NCBIfam" id="NF009280">
    <property type="entry name" value="PRK12640.1"/>
    <property type="match status" value="1"/>
</dbReference>
<evidence type="ECO:0000259" key="9">
    <source>
        <dbReference type="Pfam" id="PF22692"/>
    </source>
</evidence>
<evidence type="ECO:0000256" key="5">
    <source>
        <dbReference type="ARBA" id="ARBA00040228"/>
    </source>
</evidence>
<comment type="subunit">
    <text evidence="4 6">The basal body constitutes a major portion of the flagellar organelle and consists of five rings (E,L,P,S, and M) mounted on a central rod. The rod consists of about 26 subunits of FlgG in the distal portion, and FlgB, FlgC and FlgF are thought to build up the proximal portion of the rod with about 6 subunits each.</text>
</comment>
<evidence type="ECO:0000259" key="8">
    <source>
        <dbReference type="Pfam" id="PF06429"/>
    </source>
</evidence>
<dbReference type="InterPro" id="IPR001444">
    <property type="entry name" value="Flag_bb_rod_N"/>
</dbReference>
<feature type="domain" description="Flagellar basal body rod protein N-terminal" evidence="7">
    <location>
        <begin position="5"/>
        <end position="35"/>
    </location>
</feature>
<dbReference type="Pfam" id="PF06429">
    <property type="entry name" value="Flg_bbr_C"/>
    <property type="match status" value="1"/>
</dbReference>
<evidence type="ECO:0000256" key="6">
    <source>
        <dbReference type="RuleBase" id="RU362116"/>
    </source>
</evidence>
<feature type="domain" description="Flagellar basal-body/hook protein C-terminal" evidence="8">
    <location>
        <begin position="196"/>
        <end position="239"/>
    </location>
</feature>
<dbReference type="EMBL" id="CCAE010000009">
    <property type="protein sequence ID" value="CDN87178.1"/>
    <property type="molecule type" value="Genomic_DNA"/>
</dbReference>
<evidence type="ECO:0000256" key="3">
    <source>
        <dbReference type="ARBA" id="ARBA00023143"/>
    </source>
</evidence>
<dbReference type="PANTHER" id="PTHR30435:SF18">
    <property type="entry name" value="FLAGELLAR BASAL-BODY ROD PROTEIN FLGF"/>
    <property type="match status" value="1"/>
</dbReference>
<dbReference type="InterPro" id="IPR010930">
    <property type="entry name" value="Flg_bb/hook_C_dom"/>
</dbReference>
<dbReference type="SUPFAM" id="SSF117143">
    <property type="entry name" value="Flagellar hook protein flgE"/>
    <property type="match status" value="1"/>
</dbReference>
<dbReference type="Proteomes" id="UP000028878">
    <property type="component" value="Unassembled WGS sequence"/>
</dbReference>
<evidence type="ECO:0000256" key="1">
    <source>
        <dbReference type="ARBA" id="ARBA00004117"/>
    </source>
</evidence>
<dbReference type="InterPro" id="IPR037925">
    <property type="entry name" value="FlgE/F/G-like"/>
</dbReference>
<proteinExistence type="inferred from homology"/>
<comment type="similarity">
    <text evidence="2 6">Belongs to the flagella basal body rod proteins family.</text>
</comment>
<accession>A0A1L1PB04</accession>
<dbReference type="Pfam" id="PF22692">
    <property type="entry name" value="LlgE_F_G_D1"/>
    <property type="match status" value="1"/>
</dbReference>
<sequence length="243" mass="25678">MDALIYTVMSGAERSLREQQVRANNLANADTPGFRADKSFATAMRTPGYGYDARHMSELSANGISERAGAIRQTGRDLDVAVTGDGYFTVQNAGGEAYTRAGSIAIDAEGTLTVNGRALLGEGGPIVLPPYTAVQIGADGTVSVQAPGQAEMQPVDRLKLVKPEAGALVKNEAGLLVPRDPRVAQLPMDETVQLKAGYLEGSNVSAVEEMVATMATSRDFEIQMKLYGAAERMAQAGDRLVRG</sequence>
<reference evidence="11" key="2">
    <citation type="submission" date="2014-11" db="EMBL/GenBank/DDBJ databases">
        <title>Draft genome sequence of Hydrogenophaga intermedia S1.</title>
        <authorList>
            <person name="Gan H.M."/>
            <person name="Chew T.H."/>
            <person name="Stolz A."/>
        </authorList>
    </citation>
    <scope>NUCLEOTIDE SEQUENCE [LARGE SCALE GENOMIC DNA]</scope>
    <source>
        <strain evidence="11">S1</strain>
    </source>
</reference>
<gene>
    <name evidence="10" type="ORF">BN948_01597</name>
</gene>
<dbReference type="AlphaFoldDB" id="A0A1L1PB04"/>
<evidence type="ECO:0000313" key="10">
    <source>
        <dbReference type="EMBL" id="CDN87178.1"/>
    </source>
</evidence>
<dbReference type="GO" id="GO:0030694">
    <property type="term" value="C:bacterial-type flagellum basal body, rod"/>
    <property type="evidence" value="ECO:0007669"/>
    <property type="project" value="UniProtKB-UniRule"/>
</dbReference>
<evidence type="ECO:0000256" key="4">
    <source>
        <dbReference type="ARBA" id="ARBA00038560"/>
    </source>
</evidence>
<dbReference type="RefSeq" id="WP_009518097.1">
    <property type="nucleotide sequence ID" value="NZ_CCAE010000009.1"/>
</dbReference>
<keyword evidence="3 6" id="KW-0975">Bacterial flagellum</keyword>
<feature type="domain" description="Flagellar hook protein FlgE/F/G-like D1" evidence="9">
    <location>
        <begin position="81"/>
        <end position="144"/>
    </location>
</feature>